<protein>
    <submittedName>
        <fullName evidence="2">Uncharacterized protein</fullName>
    </submittedName>
</protein>
<dbReference type="Proteomes" id="UP001497623">
    <property type="component" value="Unassembled WGS sequence"/>
</dbReference>
<feature type="region of interest" description="Disordered" evidence="1">
    <location>
        <begin position="76"/>
        <end position="121"/>
    </location>
</feature>
<dbReference type="EMBL" id="CAXKWB010114365">
    <property type="protein sequence ID" value="CAL4234896.1"/>
    <property type="molecule type" value="Genomic_DNA"/>
</dbReference>
<organism evidence="2 3">
    <name type="scientific">Meganyctiphanes norvegica</name>
    <name type="common">Northern krill</name>
    <name type="synonym">Thysanopoda norvegica</name>
    <dbReference type="NCBI Taxonomy" id="48144"/>
    <lineage>
        <taxon>Eukaryota</taxon>
        <taxon>Metazoa</taxon>
        <taxon>Ecdysozoa</taxon>
        <taxon>Arthropoda</taxon>
        <taxon>Crustacea</taxon>
        <taxon>Multicrustacea</taxon>
        <taxon>Malacostraca</taxon>
        <taxon>Eumalacostraca</taxon>
        <taxon>Eucarida</taxon>
        <taxon>Euphausiacea</taxon>
        <taxon>Euphausiidae</taxon>
        <taxon>Meganyctiphanes</taxon>
    </lineage>
</organism>
<feature type="non-terminal residue" evidence="2">
    <location>
        <position position="121"/>
    </location>
</feature>
<feature type="compositionally biased region" description="Polar residues" evidence="1">
    <location>
        <begin position="93"/>
        <end position="112"/>
    </location>
</feature>
<keyword evidence="3" id="KW-1185">Reference proteome</keyword>
<name>A0AAV2ST95_MEGNR</name>
<gene>
    <name evidence="2" type="ORF">MNOR_LOCUS40046</name>
</gene>
<evidence type="ECO:0000313" key="2">
    <source>
        <dbReference type="EMBL" id="CAL4234896.1"/>
    </source>
</evidence>
<comment type="caution">
    <text evidence="2">The sequence shown here is derived from an EMBL/GenBank/DDBJ whole genome shotgun (WGS) entry which is preliminary data.</text>
</comment>
<evidence type="ECO:0000313" key="3">
    <source>
        <dbReference type="Proteomes" id="UP001497623"/>
    </source>
</evidence>
<reference evidence="2 3" key="1">
    <citation type="submission" date="2024-05" db="EMBL/GenBank/DDBJ databases">
        <authorList>
            <person name="Wallberg A."/>
        </authorList>
    </citation>
    <scope>NUCLEOTIDE SEQUENCE [LARGE SCALE GENOMIC DNA]</scope>
</reference>
<feature type="non-terminal residue" evidence="2">
    <location>
        <position position="1"/>
    </location>
</feature>
<evidence type="ECO:0000256" key="1">
    <source>
        <dbReference type="SAM" id="MobiDB-lite"/>
    </source>
</evidence>
<dbReference type="AlphaFoldDB" id="A0AAV2ST95"/>
<sequence length="121" mass="13456">ETTSNQAVHRIARLKHAKGFVSNELNLHQIAFKNFMKDGEEVEILDTSSPDYPFVRHKKTGQEFYIMINELDLISSDHDNVPLNSPPDRRSSEASQIGASSTNASQPTSRTLPTPPIPQGI</sequence>
<proteinExistence type="predicted"/>
<accession>A0AAV2ST95</accession>